<dbReference type="Proteomes" id="UP000823889">
    <property type="component" value="Unassembled WGS sequence"/>
</dbReference>
<accession>A0A9D2RGP2</accession>
<reference evidence="1" key="2">
    <citation type="submission" date="2021-04" db="EMBL/GenBank/DDBJ databases">
        <authorList>
            <person name="Gilroy R."/>
        </authorList>
    </citation>
    <scope>NUCLEOTIDE SEQUENCE</scope>
    <source>
        <strain evidence="1">9264</strain>
    </source>
</reference>
<proteinExistence type="predicted"/>
<evidence type="ECO:0000313" key="2">
    <source>
        <dbReference type="Proteomes" id="UP000823889"/>
    </source>
</evidence>
<organism evidence="1 2">
    <name type="scientific">Candidatus Paenalcaligenes intestinipullorum</name>
    <dbReference type="NCBI Taxonomy" id="2838718"/>
    <lineage>
        <taxon>Bacteria</taxon>
        <taxon>Pseudomonadati</taxon>
        <taxon>Pseudomonadota</taxon>
        <taxon>Betaproteobacteria</taxon>
        <taxon>Burkholderiales</taxon>
        <taxon>Alcaligenaceae</taxon>
        <taxon>Paenalcaligenes</taxon>
    </lineage>
</organism>
<reference evidence="1" key="1">
    <citation type="journal article" date="2021" name="PeerJ">
        <title>Extensive microbial diversity within the chicken gut microbiome revealed by metagenomics and culture.</title>
        <authorList>
            <person name="Gilroy R."/>
            <person name="Ravi A."/>
            <person name="Getino M."/>
            <person name="Pursley I."/>
            <person name="Horton D.L."/>
            <person name="Alikhan N.F."/>
            <person name="Baker D."/>
            <person name="Gharbi K."/>
            <person name="Hall N."/>
            <person name="Watson M."/>
            <person name="Adriaenssens E.M."/>
            <person name="Foster-Nyarko E."/>
            <person name="Jarju S."/>
            <person name="Secka A."/>
            <person name="Antonio M."/>
            <person name="Oren A."/>
            <person name="Chaudhuri R.R."/>
            <person name="La Ragione R."/>
            <person name="Hildebrand F."/>
            <person name="Pallen M.J."/>
        </authorList>
    </citation>
    <scope>NUCLEOTIDE SEQUENCE</scope>
    <source>
        <strain evidence="1">9264</strain>
    </source>
</reference>
<feature type="non-terminal residue" evidence="1">
    <location>
        <position position="1"/>
    </location>
</feature>
<comment type="caution">
    <text evidence="1">The sequence shown here is derived from an EMBL/GenBank/DDBJ whole genome shotgun (WGS) entry which is preliminary data.</text>
</comment>
<protein>
    <submittedName>
        <fullName evidence="1">DUF4136 domain-containing protein</fullName>
    </submittedName>
</protein>
<dbReference type="AlphaFoldDB" id="A0A9D2RGP2"/>
<evidence type="ECO:0000313" key="1">
    <source>
        <dbReference type="EMBL" id="HJD44525.1"/>
    </source>
</evidence>
<dbReference type="EMBL" id="DWUQ01000117">
    <property type="protein sequence ID" value="HJD44525.1"/>
    <property type="molecule type" value="Genomic_DNA"/>
</dbReference>
<sequence length="112" mass="12753">TELKQGWTQRYGDPYFDGMGLYGGVWSGYFGPWGGLYYSPRVVTVPVQYHEYRLQVFINDRQRDGAEVYRSQAVTQDNAGDLVQTMANLAQAIFQDFPGNNGVERQVRFGSK</sequence>
<name>A0A9D2RGP2_9BURK</name>
<gene>
    <name evidence="1" type="ORF">H9906_05805</name>
</gene>